<reference evidence="2" key="1">
    <citation type="submission" date="2021-12" db="EMBL/GenBank/DDBJ databases">
        <authorList>
            <person name="Cha I.-T."/>
            <person name="Lee K.-E."/>
            <person name="Park S.-J."/>
        </authorList>
    </citation>
    <scope>NUCLEOTIDE SEQUENCE</scope>
    <source>
        <strain evidence="2">YSM-43</strain>
    </source>
</reference>
<proteinExistence type="predicted"/>
<evidence type="ECO:0000313" key="3">
    <source>
        <dbReference type="Proteomes" id="UP000830454"/>
    </source>
</evidence>
<feature type="transmembrane region" description="Helical" evidence="1">
    <location>
        <begin position="76"/>
        <end position="109"/>
    </location>
</feature>
<reference evidence="2" key="2">
    <citation type="submission" date="2022-04" db="EMBL/GenBank/DDBJ databases">
        <title>Complete Genome Sequence of Flavobacterium sediminilitoris YSM-43, Isolated from a Tidal Sediment.</title>
        <authorList>
            <person name="Lee P.A."/>
        </authorList>
    </citation>
    <scope>NUCLEOTIDE SEQUENCE</scope>
    <source>
        <strain evidence="2">YSM-43</strain>
    </source>
</reference>
<accession>A0ABY4HRU5</accession>
<gene>
    <name evidence="2" type="ORF">LXD69_08725</name>
</gene>
<protein>
    <submittedName>
        <fullName evidence="2">Uncharacterized protein</fullName>
    </submittedName>
</protein>
<keyword evidence="1" id="KW-0812">Transmembrane</keyword>
<feature type="transmembrane region" description="Helical" evidence="1">
    <location>
        <begin position="143"/>
        <end position="173"/>
    </location>
</feature>
<organism evidence="2 3">
    <name type="scientific">Flavobacterium sediminilitoris</name>
    <dbReference type="NCBI Taxonomy" id="2024526"/>
    <lineage>
        <taxon>Bacteria</taxon>
        <taxon>Pseudomonadati</taxon>
        <taxon>Bacteroidota</taxon>
        <taxon>Flavobacteriia</taxon>
        <taxon>Flavobacteriales</taxon>
        <taxon>Flavobacteriaceae</taxon>
        <taxon>Flavobacterium</taxon>
    </lineage>
</organism>
<dbReference type="RefSeq" id="WP_246918848.1">
    <property type="nucleotide sequence ID" value="NZ_CP090145.1"/>
</dbReference>
<evidence type="ECO:0000256" key="1">
    <source>
        <dbReference type="SAM" id="Phobius"/>
    </source>
</evidence>
<keyword evidence="1" id="KW-1133">Transmembrane helix</keyword>
<feature type="transmembrane region" description="Helical" evidence="1">
    <location>
        <begin position="37"/>
        <end position="61"/>
    </location>
</feature>
<evidence type="ECO:0000313" key="2">
    <source>
        <dbReference type="EMBL" id="UOX35593.1"/>
    </source>
</evidence>
<name>A0ABY4HRU5_9FLAO</name>
<dbReference type="EMBL" id="CP090145">
    <property type="protein sequence ID" value="UOX35593.1"/>
    <property type="molecule type" value="Genomic_DNA"/>
</dbReference>
<feature type="transmembrane region" description="Helical" evidence="1">
    <location>
        <begin position="206"/>
        <end position="228"/>
    </location>
</feature>
<keyword evidence="3" id="KW-1185">Reference proteome</keyword>
<sequence length="257" mass="29721">MEFLDIKNKIDASNSADFGNVFNRSVELFKKTWSQGFLLLIFFILTYFSLGVILVFPFVIISEFNDGINITNNFGFSLFGILCFFVIIIFLLFLMTFFTGLLGGLYVIYEKADKNENYSTSDFFVLLRKNTFVKTFKISTITLGIVLVSYMMCFFPILYTIIPISYIVIVYAFNQNMNTTEVVKIAFAIGNKNWVVTFLLRIVMSFIAYFGLFLCGIGFFFTFAIILIPQYFIYKDATGYKGYDELDKIRGYEQDKI</sequence>
<keyword evidence="1" id="KW-0472">Membrane</keyword>
<dbReference type="Proteomes" id="UP000830454">
    <property type="component" value="Chromosome"/>
</dbReference>